<dbReference type="GO" id="GO:0005509">
    <property type="term" value="F:calcium ion binding"/>
    <property type="evidence" value="ECO:0007669"/>
    <property type="project" value="InterPro"/>
</dbReference>
<organism evidence="8">
    <name type="scientific">Cryptomonas curvata</name>
    <dbReference type="NCBI Taxonomy" id="233186"/>
    <lineage>
        <taxon>Eukaryota</taxon>
        <taxon>Cryptophyceae</taxon>
        <taxon>Cryptomonadales</taxon>
        <taxon>Cryptomonadaceae</taxon>
        <taxon>Cryptomonas</taxon>
    </lineage>
</organism>
<reference evidence="8" key="1">
    <citation type="submission" date="2021-01" db="EMBL/GenBank/DDBJ databases">
        <authorList>
            <person name="Corre E."/>
            <person name="Pelletier E."/>
            <person name="Niang G."/>
            <person name="Scheremetjew M."/>
            <person name="Finn R."/>
            <person name="Kale V."/>
            <person name="Holt S."/>
            <person name="Cochrane G."/>
            <person name="Meng A."/>
            <person name="Brown T."/>
            <person name="Cohen L."/>
        </authorList>
    </citation>
    <scope>NUCLEOTIDE SEQUENCE</scope>
    <source>
        <strain evidence="8">CCAP979/52</strain>
    </source>
</reference>
<feature type="transmembrane region" description="Helical" evidence="6">
    <location>
        <begin position="106"/>
        <end position="124"/>
    </location>
</feature>
<dbReference type="Gene3D" id="1.20.120.350">
    <property type="entry name" value="Voltage-gated potassium channels. Chain C"/>
    <property type="match status" value="1"/>
</dbReference>
<keyword evidence="3 6" id="KW-1133">Transmembrane helix</keyword>
<feature type="domain" description="EF-hand" evidence="7">
    <location>
        <begin position="408"/>
        <end position="443"/>
    </location>
</feature>
<evidence type="ECO:0000256" key="2">
    <source>
        <dbReference type="ARBA" id="ARBA00022692"/>
    </source>
</evidence>
<feature type="compositionally biased region" description="Gly residues" evidence="5">
    <location>
        <begin position="982"/>
        <end position="994"/>
    </location>
</feature>
<name>A0A7S0QTG3_9CRYP</name>
<dbReference type="PANTHER" id="PTHR10037">
    <property type="entry name" value="VOLTAGE-GATED CATION CHANNEL CALCIUM AND SODIUM"/>
    <property type="match status" value="1"/>
</dbReference>
<feature type="compositionally biased region" description="Low complexity" evidence="5">
    <location>
        <begin position="876"/>
        <end position="886"/>
    </location>
</feature>
<evidence type="ECO:0000256" key="4">
    <source>
        <dbReference type="ARBA" id="ARBA00023136"/>
    </source>
</evidence>
<dbReference type="GO" id="GO:0001518">
    <property type="term" value="C:voltage-gated sodium channel complex"/>
    <property type="evidence" value="ECO:0007669"/>
    <property type="project" value="TreeGrafter"/>
</dbReference>
<sequence length="1028" mass="110196">MEIDFIPLAEIEFIKEMTEVLERRSSIVLDSGDGQAEESHALQISTIKDGHNSGRAYYLRVESQEKMETLMRFLQKSSKAARRRVEAQSFFRKSQHTVRKIYESNVVQGLIAVLIAASFICAIIEAQYLNPNAPDSGATDSHTRGGSAQADAAAYGVPAVSAPSGADPAEDGARPALAVAMERLNMAFTVLFAVELAVNALSYWFRPFVTNPWSILDTIVVVMSVAAAAATSKPTGIVRALRALRVIRLFGRIRSFRKIITALTMAMLPVFNVLLILFLLISLGAVIGVALFGEETPEYFGVFDLAFLTLFHVTTGEPWPHELPRLNADGSANWVTGGFTLVYTIIVHLVVMEVSVAVLLDNFIGASTRMEMDEKLEQAERKQREQQMKNPLEPLLLKLAREFSDSQDLSDRLRCLYERLDSDQSGGLDSYEFCAAINKLDFTPRIHISDSDFASITQDGELCDARGQLGLDEFERVMRRQIRHLAQSKLSLISHGDRSPAEVDFMQFGTLKMIFMEQTRAEDELRRTRELVLAALGVGGVGGSQAGSRRGSAAERRKSDCRCDWLPAKCRPPPEKEAGLAQGKELAGDSACYYSGGISSGAASGAIWRDSVKGVDRDGDRRLRELLDGAVERGLERLCKEHVRPLREEVAGVLAALRDGAMRGPLRVTDRVTMSKYQSSSVMVERNRFLAGGECSGDFPAAALDAALEEAQFRGECSIAPIESEDPAAAGTSLLGEIGGGSGEWRKAHSAGGGGSEYATYDCAKGTRAAGGEASRADGVWWEDSPSSGQGVGQGGSPKKSPLLPLRRGPRSTAESPRFQRYAAPSVRAGAAVPFSSAGEEAGDGCSGSRDSPCDGGGGGTPCHPSTSDCVGSLPSQRFAAAYSRRSAAEPPTTFHQRHTQRRSENQQLQRMREVGIDLARLANGAATGDGSLDPGLEDDLSANACLQLSPAGWPSHAQPMYGISPSPCSSSGDGADAVALGDGGARSSGGQSGGDDVVRKEDVDLILPWPFADAGRDSPGGANDSES</sequence>
<dbReference type="PANTHER" id="PTHR10037:SF62">
    <property type="entry name" value="SODIUM CHANNEL PROTEIN 60E"/>
    <property type="match status" value="1"/>
</dbReference>
<dbReference type="InterPro" id="IPR011992">
    <property type="entry name" value="EF-hand-dom_pair"/>
</dbReference>
<dbReference type="InterPro" id="IPR002048">
    <property type="entry name" value="EF_hand_dom"/>
</dbReference>
<dbReference type="Pfam" id="PF00520">
    <property type="entry name" value="Ion_trans"/>
    <property type="match status" value="1"/>
</dbReference>
<keyword evidence="4 6" id="KW-0472">Membrane</keyword>
<dbReference type="GO" id="GO:0005248">
    <property type="term" value="F:voltage-gated sodium channel activity"/>
    <property type="evidence" value="ECO:0007669"/>
    <property type="project" value="TreeGrafter"/>
</dbReference>
<evidence type="ECO:0000256" key="6">
    <source>
        <dbReference type="SAM" id="Phobius"/>
    </source>
</evidence>
<feature type="transmembrane region" description="Helical" evidence="6">
    <location>
        <begin position="184"/>
        <end position="206"/>
    </location>
</feature>
<feature type="region of interest" description="Disordered" evidence="5">
    <location>
        <begin position="777"/>
        <end position="908"/>
    </location>
</feature>
<feature type="region of interest" description="Disordered" evidence="5">
    <location>
        <begin position="1009"/>
        <end position="1028"/>
    </location>
</feature>
<dbReference type="Gene3D" id="1.10.238.10">
    <property type="entry name" value="EF-hand"/>
    <property type="match status" value="1"/>
</dbReference>
<dbReference type="EMBL" id="HBEZ01049945">
    <property type="protein sequence ID" value="CAD8652061.1"/>
    <property type="molecule type" value="Transcribed_RNA"/>
</dbReference>
<dbReference type="SUPFAM" id="SSF81324">
    <property type="entry name" value="Voltage-gated potassium channels"/>
    <property type="match status" value="1"/>
</dbReference>
<comment type="subcellular location">
    <subcellularLocation>
        <location evidence="1">Membrane</location>
        <topology evidence="1">Multi-pass membrane protein</topology>
    </subcellularLocation>
</comment>
<evidence type="ECO:0000259" key="7">
    <source>
        <dbReference type="PROSITE" id="PS50222"/>
    </source>
</evidence>
<keyword evidence="2 6" id="KW-0812">Transmembrane</keyword>
<dbReference type="AlphaFoldDB" id="A0A7S0QTG3"/>
<gene>
    <name evidence="8" type="ORF">CCUR1050_LOCUS27464</name>
</gene>
<feature type="region of interest" description="Disordered" evidence="5">
    <location>
        <begin position="958"/>
        <end position="1003"/>
    </location>
</feature>
<feature type="compositionally biased region" description="Low complexity" evidence="5">
    <location>
        <begin position="970"/>
        <end position="981"/>
    </location>
</feature>
<dbReference type="PROSITE" id="PS50222">
    <property type="entry name" value="EF_HAND_2"/>
    <property type="match status" value="1"/>
</dbReference>
<feature type="transmembrane region" description="Helical" evidence="6">
    <location>
        <begin position="259"/>
        <end position="292"/>
    </location>
</feature>
<dbReference type="InterPro" id="IPR043203">
    <property type="entry name" value="VGCC_Ca_Na"/>
</dbReference>
<dbReference type="InterPro" id="IPR005821">
    <property type="entry name" value="Ion_trans_dom"/>
</dbReference>
<protein>
    <recommendedName>
        <fullName evidence="7">EF-hand domain-containing protein</fullName>
    </recommendedName>
</protein>
<proteinExistence type="predicted"/>
<dbReference type="SUPFAM" id="SSF47473">
    <property type="entry name" value="EF-hand"/>
    <property type="match status" value="1"/>
</dbReference>
<evidence type="ECO:0000256" key="3">
    <source>
        <dbReference type="ARBA" id="ARBA00022989"/>
    </source>
</evidence>
<evidence type="ECO:0000256" key="5">
    <source>
        <dbReference type="SAM" id="MobiDB-lite"/>
    </source>
</evidence>
<dbReference type="InterPro" id="IPR027359">
    <property type="entry name" value="Volt_channel_dom_sf"/>
</dbReference>
<feature type="transmembrane region" description="Helical" evidence="6">
    <location>
        <begin position="218"/>
        <end position="238"/>
    </location>
</feature>
<evidence type="ECO:0000256" key="1">
    <source>
        <dbReference type="ARBA" id="ARBA00004141"/>
    </source>
</evidence>
<accession>A0A7S0QTG3</accession>
<dbReference type="Gene3D" id="1.10.287.70">
    <property type="match status" value="1"/>
</dbReference>
<evidence type="ECO:0000313" key="8">
    <source>
        <dbReference type="EMBL" id="CAD8652061.1"/>
    </source>
</evidence>